<dbReference type="InterPro" id="IPR013249">
    <property type="entry name" value="RNA_pol_sigma70_r4_t2"/>
</dbReference>
<dbReference type="AlphaFoldDB" id="A0A250J9L1"/>
<organism evidence="8 9">
    <name type="scientific">Cystobacter fuscus</name>
    <dbReference type="NCBI Taxonomy" id="43"/>
    <lineage>
        <taxon>Bacteria</taxon>
        <taxon>Pseudomonadati</taxon>
        <taxon>Myxococcota</taxon>
        <taxon>Myxococcia</taxon>
        <taxon>Myxococcales</taxon>
        <taxon>Cystobacterineae</taxon>
        <taxon>Archangiaceae</taxon>
        <taxon>Cystobacter</taxon>
    </lineage>
</organism>
<keyword evidence="4" id="KW-0238">DNA-binding</keyword>
<dbReference type="InterPro" id="IPR013324">
    <property type="entry name" value="RNA_pol_sigma_r3/r4-like"/>
</dbReference>
<comment type="similarity">
    <text evidence="1">Belongs to the sigma-70 factor family. ECF subfamily.</text>
</comment>
<proteinExistence type="inferred from homology"/>
<dbReference type="Pfam" id="PF04542">
    <property type="entry name" value="Sigma70_r2"/>
    <property type="match status" value="1"/>
</dbReference>
<dbReference type="Gene3D" id="1.10.10.10">
    <property type="entry name" value="Winged helix-like DNA-binding domain superfamily/Winged helix DNA-binding domain"/>
    <property type="match status" value="1"/>
</dbReference>
<keyword evidence="5" id="KW-0804">Transcription</keyword>
<dbReference type="InterPro" id="IPR013325">
    <property type="entry name" value="RNA_pol_sigma_r2"/>
</dbReference>
<dbReference type="NCBIfam" id="TIGR02937">
    <property type="entry name" value="sigma70-ECF"/>
    <property type="match status" value="1"/>
</dbReference>
<dbReference type="InterPro" id="IPR039425">
    <property type="entry name" value="RNA_pol_sigma-70-like"/>
</dbReference>
<evidence type="ECO:0000256" key="1">
    <source>
        <dbReference type="ARBA" id="ARBA00010641"/>
    </source>
</evidence>
<dbReference type="GO" id="GO:0003677">
    <property type="term" value="F:DNA binding"/>
    <property type="evidence" value="ECO:0007669"/>
    <property type="project" value="UniProtKB-KW"/>
</dbReference>
<dbReference type="InterPro" id="IPR007627">
    <property type="entry name" value="RNA_pol_sigma70_r2"/>
</dbReference>
<dbReference type="GO" id="GO:0006352">
    <property type="term" value="P:DNA-templated transcription initiation"/>
    <property type="evidence" value="ECO:0007669"/>
    <property type="project" value="InterPro"/>
</dbReference>
<evidence type="ECO:0000259" key="7">
    <source>
        <dbReference type="Pfam" id="PF08281"/>
    </source>
</evidence>
<evidence type="ECO:0000256" key="4">
    <source>
        <dbReference type="ARBA" id="ARBA00023125"/>
    </source>
</evidence>
<dbReference type="InterPro" id="IPR036388">
    <property type="entry name" value="WH-like_DNA-bd_sf"/>
</dbReference>
<evidence type="ECO:0008006" key="10">
    <source>
        <dbReference type="Google" id="ProtNLM"/>
    </source>
</evidence>
<evidence type="ECO:0000259" key="6">
    <source>
        <dbReference type="Pfam" id="PF04542"/>
    </source>
</evidence>
<dbReference type="KEGG" id="cfus:CYFUS_005559"/>
<dbReference type="RefSeq" id="WP_095988035.1">
    <property type="nucleotide sequence ID" value="NZ_CP022098.1"/>
</dbReference>
<accession>A0A250J9L1</accession>
<evidence type="ECO:0000256" key="5">
    <source>
        <dbReference type="ARBA" id="ARBA00023163"/>
    </source>
</evidence>
<evidence type="ECO:0000313" key="9">
    <source>
        <dbReference type="Proteomes" id="UP000217257"/>
    </source>
</evidence>
<dbReference type="Proteomes" id="UP000217257">
    <property type="component" value="Chromosome"/>
</dbReference>
<dbReference type="InterPro" id="IPR014284">
    <property type="entry name" value="RNA_pol_sigma-70_dom"/>
</dbReference>
<dbReference type="Gene3D" id="1.10.1740.10">
    <property type="match status" value="1"/>
</dbReference>
<keyword evidence="3" id="KW-0731">Sigma factor</keyword>
<protein>
    <recommendedName>
        <fullName evidence="10">Sigma-70 family RNA polymerase sigma factor</fullName>
    </recommendedName>
</protein>
<reference evidence="8 9" key="1">
    <citation type="submission" date="2017-06" db="EMBL/GenBank/DDBJ databases">
        <title>Sequencing and comparative analysis of myxobacterial genomes.</title>
        <authorList>
            <person name="Rupp O."/>
            <person name="Goesmann A."/>
            <person name="Sogaard-Andersen L."/>
        </authorList>
    </citation>
    <scope>NUCLEOTIDE SEQUENCE [LARGE SCALE GENOMIC DNA]</scope>
    <source>
        <strain evidence="8 9">DSM 52655</strain>
    </source>
</reference>
<feature type="domain" description="RNA polymerase sigma factor 70 region 4 type 2" evidence="7">
    <location>
        <begin position="104"/>
        <end position="148"/>
    </location>
</feature>
<dbReference type="SUPFAM" id="SSF88659">
    <property type="entry name" value="Sigma3 and sigma4 domains of RNA polymerase sigma factors"/>
    <property type="match status" value="1"/>
</dbReference>
<dbReference type="SUPFAM" id="SSF88946">
    <property type="entry name" value="Sigma2 domain of RNA polymerase sigma factors"/>
    <property type="match status" value="1"/>
</dbReference>
<dbReference type="Pfam" id="PF08281">
    <property type="entry name" value="Sigma70_r4_2"/>
    <property type="match status" value="1"/>
</dbReference>
<evidence type="ECO:0000256" key="3">
    <source>
        <dbReference type="ARBA" id="ARBA00023082"/>
    </source>
</evidence>
<evidence type="ECO:0000256" key="2">
    <source>
        <dbReference type="ARBA" id="ARBA00023015"/>
    </source>
</evidence>
<name>A0A250J9L1_9BACT</name>
<sequence>MDDMWLGRLYEQYGYLVHRRCLQLVHRPEDAEDALQETFLRVRRYGPPRKDGSLLAWLYTVATRCCFDLMERRGREPVAEQAQLATLETQAQGSPDDADHRALLGVALRQLDGKTRAIGVLHFLDGYTQEEVAERTGYSRRTVGKKLKLFEERLRQLWRAHPNEESR</sequence>
<gene>
    <name evidence="8" type="ORF">CYFUS_005559</name>
</gene>
<dbReference type="EMBL" id="CP022098">
    <property type="protein sequence ID" value="ATB40111.1"/>
    <property type="molecule type" value="Genomic_DNA"/>
</dbReference>
<dbReference type="PANTHER" id="PTHR43133:SF8">
    <property type="entry name" value="RNA POLYMERASE SIGMA FACTOR HI_1459-RELATED"/>
    <property type="match status" value="1"/>
</dbReference>
<feature type="domain" description="RNA polymerase sigma-70 region 2" evidence="6">
    <location>
        <begin position="9"/>
        <end position="75"/>
    </location>
</feature>
<evidence type="ECO:0000313" key="8">
    <source>
        <dbReference type="EMBL" id="ATB40111.1"/>
    </source>
</evidence>
<dbReference type="GO" id="GO:0016987">
    <property type="term" value="F:sigma factor activity"/>
    <property type="evidence" value="ECO:0007669"/>
    <property type="project" value="UniProtKB-KW"/>
</dbReference>
<dbReference type="PANTHER" id="PTHR43133">
    <property type="entry name" value="RNA POLYMERASE ECF-TYPE SIGMA FACTO"/>
    <property type="match status" value="1"/>
</dbReference>
<keyword evidence="2" id="KW-0805">Transcription regulation</keyword>